<dbReference type="PATRIC" id="fig|1441730.3.peg.2858"/>
<evidence type="ECO:0000256" key="2">
    <source>
        <dbReference type="ARBA" id="ARBA00022475"/>
    </source>
</evidence>
<feature type="region of interest" description="Disordered" evidence="10">
    <location>
        <begin position="86"/>
        <end position="120"/>
    </location>
</feature>
<evidence type="ECO:0000256" key="4">
    <source>
        <dbReference type="ARBA" id="ARBA00022989"/>
    </source>
</evidence>
<dbReference type="InterPro" id="IPR018764">
    <property type="entry name" value="RskA_C"/>
</dbReference>
<dbReference type="PANTHER" id="PTHR37461:SF1">
    <property type="entry name" value="ANTI-SIGMA-K FACTOR RSKA"/>
    <property type="match status" value="1"/>
</dbReference>
<dbReference type="RefSeq" id="WP_060652359.1">
    <property type="nucleotide sequence ID" value="NZ_AZXY01000006.1"/>
</dbReference>
<name>A0A0V9UJS3_9NOCA</name>
<feature type="compositionally biased region" description="Basic and acidic residues" evidence="10">
    <location>
        <begin position="90"/>
        <end position="120"/>
    </location>
</feature>
<evidence type="ECO:0000256" key="1">
    <source>
        <dbReference type="ARBA" id="ARBA00004162"/>
    </source>
</evidence>
<keyword evidence="3 11" id="KW-0812">Transmembrane</keyword>
<evidence type="ECO:0000256" key="11">
    <source>
        <dbReference type="SAM" id="Phobius"/>
    </source>
</evidence>
<keyword evidence="5" id="KW-0805">Transcription regulation</keyword>
<dbReference type="AlphaFoldDB" id="A0A0V9UJS3"/>
<proteinExistence type="predicted"/>
<feature type="domain" description="Anti-sigma K factor RskA C-terminal" evidence="12">
    <location>
        <begin position="134"/>
        <end position="263"/>
    </location>
</feature>
<evidence type="ECO:0000313" key="15">
    <source>
        <dbReference type="Proteomes" id="UP000053060"/>
    </source>
</evidence>
<evidence type="ECO:0000259" key="13">
    <source>
        <dbReference type="Pfam" id="PF22618"/>
    </source>
</evidence>
<comment type="subcellular location">
    <subcellularLocation>
        <location evidence="1">Cell membrane</location>
        <topology evidence="1">Single-pass membrane protein</topology>
    </subcellularLocation>
</comment>
<reference evidence="15" key="1">
    <citation type="submission" date="2015-01" db="EMBL/GenBank/DDBJ databases">
        <title>Draft genome sequence of Rhodococcus pyridinivorans strain KG-16, a hydrocarbon-degrading bacterium.</title>
        <authorList>
            <person name="Aggarwal R.K."/>
            <person name="Dawar C."/>
        </authorList>
    </citation>
    <scope>NUCLEOTIDE SEQUENCE [LARGE SCALE GENOMIC DNA]</scope>
    <source>
        <strain evidence="15">KG-16</strain>
    </source>
</reference>
<keyword evidence="4 11" id="KW-1133">Transmembrane helix</keyword>
<dbReference type="Pfam" id="PF10099">
    <property type="entry name" value="RskA_C"/>
    <property type="match status" value="1"/>
</dbReference>
<evidence type="ECO:0000256" key="5">
    <source>
        <dbReference type="ARBA" id="ARBA00023015"/>
    </source>
</evidence>
<dbReference type="Gene3D" id="1.10.10.1320">
    <property type="entry name" value="Anti-sigma factor, zinc-finger domain"/>
    <property type="match status" value="1"/>
</dbReference>
<comment type="caution">
    <text evidence="14">The sequence shown here is derived from an EMBL/GenBank/DDBJ whole genome shotgun (WGS) entry which is preliminary data.</text>
</comment>
<evidence type="ECO:0000256" key="3">
    <source>
        <dbReference type="ARBA" id="ARBA00022692"/>
    </source>
</evidence>
<protein>
    <recommendedName>
        <fullName evidence="9">Regulator of SigK</fullName>
    </recommendedName>
    <alternativeName>
        <fullName evidence="8">Sigma-K anti-sigma factor RskA</fullName>
    </alternativeName>
</protein>
<dbReference type="Pfam" id="PF22618">
    <property type="entry name" value="RskA_N"/>
    <property type="match status" value="1"/>
</dbReference>
<evidence type="ECO:0000313" key="14">
    <source>
        <dbReference type="EMBL" id="KSZ58240.1"/>
    </source>
</evidence>
<evidence type="ECO:0000256" key="6">
    <source>
        <dbReference type="ARBA" id="ARBA00023136"/>
    </source>
</evidence>
<keyword evidence="6 11" id="KW-0472">Membrane</keyword>
<keyword evidence="7" id="KW-0804">Transcription</keyword>
<accession>A0A0V9UJS3</accession>
<dbReference type="Proteomes" id="UP000053060">
    <property type="component" value="Unassembled WGS sequence"/>
</dbReference>
<keyword evidence="2" id="KW-1003">Cell membrane</keyword>
<dbReference type="InterPro" id="IPR051474">
    <property type="entry name" value="Anti-sigma-K/W_factor"/>
</dbReference>
<dbReference type="PANTHER" id="PTHR37461">
    <property type="entry name" value="ANTI-SIGMA-K FACTOR RSKA"/>
    <property type="match status" value="1"/>
</dbReference>
<sequence>MADEANDFSRDLLDMAPVFALDAVTPDERRELAERLAEADPEVAERFDAEVREVHETLAAMSAGTATEPPPELRVRLLDLVHAELTAKTPAEKTHTERPGEPEATEAPRAEDDHLPPPVSLDERRQARRRNFLLAAAAAVIVAIGGVVVAGQWQTTSEPGTSERVFAAEDVRTSSGELDGGGTATVVFSKEEDAGVLVMNNVAPPAEGSVYQMWLVGPEGMEPAGTMTPDDVAPSTTAVLEDISGATALAFSVEPTGGSPQPTAIFAQLPLD</sequence>
<evidence type="ECO:0000256" key="10">
    <source>
        <dbReference type="SAM" id="MobiDB-lite"/>
    </source>
</evidence>
<evidence type="ECO:0000259" key="12">
    <source>
        <dbReference type="Pfam" id="PF10099"/>
    </source>
</evidence>
<evidence type="ECO:0000256" key="7">
    <source>
        <dbReference type="ARBA" id="ARBA00023163"/>
    </source>
</evidence>
<evidence type="ECO:0000256" key="8">
    <source>
        <dbReference type="ARBA" id="ARBA00029829"/>
    </source>
</evidence>
<feature type="domain" description="Anti-sigma-K factor RskA N-terminal" evidence="13">
    <location>
        <begin position="12"/>
        <end position="59"/>
    </location>
</feature>
<dbReference type="EMBL" id="AZXY01000006">
    <property type="protein sequence ID" value="KSZ58240.1"/>
    <property type="molecule type" value="Genomic_DNA"/>
</dbReference>
<dbReference type="GO" id="GO:0016989">
    <property type="term" value="F:sigma factor antagonist activity"/>
    <property type="evidence" value="ECO:0007669"/>
    <property type="project" value="TreeGrafter"/>
</dbReference>
<dbReference type="InterPro" id="IPR041916">
    <property type="entry name" value="Anti_sigma_zinc_sf"/>
</dbReference>
<dbReference type="InterPro" id="IPR053877">
    <property type="entry name" value="RskA_N"/>
</dbReference>
<evidence type="ECO:0000256" key="9">
    <source>
        <dbReference type="ARBA" id="ARBA00030803"/>
    </source>
</evidence>
<gene>
    <name evidence="14" type="ORF">Z045_13750</name>
</gene>
<organism evidence="14 15">
    <name type="scientific">Rhodococcus pyridinivorans KG-16</name>
    <dbReference type="NCBI Taxonomy" id="1441730"/>
    <lineage>
        <taxon>Bacteria</taxon>
        <taxon>Bacillati</taxon>
        <taxon>Actinomycetota</taxon>
        <taxon>Actinomycetes</taxon>
        <taxon>Mycobacteriales</taxon>
        <taxon>Nocardiaceae</taxon>
        <taxon>Rhodococcus</taxon>
    </lineage>
</organism>
<feature type="transmembrane region" description="Helical" evidence="11">
    <location>
        <begin position="132"/>
        <end position="153"/>
    </location>
</feature>
<reference evidence="14 15" key="2">
    <citation type="journal article" date="2016" name="Genome Announc.">
        <title>Draft Genome Sequence of a Versatile Hydrocarbon-Degrading Bacterium, Rhodococcus pyridinivorans Strain KG-16, Collected from Oil Fields in India.</title>
        <authorList>
            <person name="Aggarwal R.K."/>
            <person name="Dawar C."/>
            <person name="Phanindranath R."/>
            <person name="Mutnuri L."/>
            <person name="Dayal A.M."/>
        </authorList>
    </citation>
    <scope>NUCLEOTIDE SEQUENCE [LARGE SCALE GENOMIC DNA]</scope>
    <source>
        <strain evidence="14 15">KG-16</strain>
    </source>
</reference>
<dbReference type="GO" id="GO:0006417">
    <property type="term" value="P:regulation of translation"/>
    <property type="evidence" value="ECO:0007669"/>
    <property type="project" value="TreeGrafter"/>
</dbReference>
<dbReference type="GO" id="GO:0005886">
    <property type="term" value="C:plasma membrane"/>
    <property type="evidence" value="ECO:0007669"/>
    <property type="project" value="UniProtKB-SubCell"/>
</dbReference>